<evidence type="ECO:0000256" key="1">
    <source>
        <dbReference type="SAM" id="MobiDB-lite"/>
    </source>
</evidence>
<dbReference type="SUPFAM" id="SSF75304">
    <property type="entry name" value="Amidase signature (AS) enzymes"/>
    <property type="match status" value="1"/>
</dbReference>
<dbReference type="Gene3D" id="3.90.1300.10">
    <property type="entry name" value="Amidase signature (AS) domain"/>
    <property type="match status" value="1"/>
</dbReference>
<name>A0A8T0WC46_PANVG</name>
<accession>A0A8T0WC46</accession>
<feature type="compositionally biased region" description="Polar residues" evidence="1">
    <location>
        <begin position="332"/>
        <end position="343"/>
    </location>
</feature>
<feature type="domain" description="Amidase" evidence="3">
    <location>
        <begin position="51"/>
        <end position="324"/>
    </location>
</feature>
<keyword evidence="2" id="KW-0732">Signal</keyword>
<evidence type="ECO:0000259" key="3">
    <source>
        <dbReference type="Pfam" id="PF01425"/>
    </source>
</evidence>
<protein>
    <recommendedName>
        <fullName evidence="3">Amidase domain-containing protein</fullName>
    </recommendedName>
</protein>
<dbReference type="PANTHER" id="PTHR42678">
    <property type="entry name" value="AMIDASE"/>
    <property type="match status" value="1"/>
</dbReference>
<evidence type="ECO:0000256" key="2">
    <source>
        <dbReference type="SAM" id="SignalP"/>
    </source>
</evidence>
<keyword evidence="5" id="KW-1185">Reference proteome</keyword>
<organism evidence="4 5">
    <name type="scientific">Panicum virgatum</name>
    <name type="common">Blackwell switchgrass</name>
    <dbReference type="NCBI Taxonomy" id="38727"/>
    <lineage>
        <taxon>Eukaryota</taxon>
        <taxon>Viridiplantae</taxon>
        <taxon>Streptophyta</taxon>
        <taxon>Embryophyta</taxon>
        <taxon>Tracheophyta</taxon>
        <taxon>Spermatophyta</taxon>
        <taxon>Magnoliopsida</taxon>
        <taxon>Liliopsida</taxon>
        <taxon>Poales</taxon>
        <taxon>Poaceae</taxon>
        <taxon>PACMAD clade</taxon>
        <taxon>Panicoideae</taxon>
        <taxon>Panicodae</taxon>
        <taxon>Paniceae</taxon>
        <taxon>Panicinae</taxon>
        <taxon>Panicum</taxon>
        <taxon>Panicum sect. Hiantes</taxon>
    </lineage>
</organism>
<dbReference type="Proteomes" id="UP000823388">
    <property type="component" value="Chromosome 2K"/>
</dbReference>
<evidence type="ECO:0000313" key="4">
    <source>
        <dbReference type="EMBL" id="KAG2645330.1"/>
    </source>
</evidence>
<dbReference type="InterPro" id="IPR023631">
    <property type="entry name" value="Amidase_dom"/>
</dbReference>
<dbReference type="EMBL" id="CM029039">
    <property type="protein sequence ID" value="KAG2645330.1"/>
    <property type="molecule type" value="Genomic_DNA"/>
</dbReference>
<feature type="signal peptide" evidence="2">
    <location>
        <begin position="1"/>
        <end position="22"/>
    </location>
</feature>
<gene>
    <name evidence="4" type="ORF">PVAP13_2KG363485</name>
</gene>
<sequence>MVDLRLQVVAAVMGAALATAAAGSGQFEFQEATVDAIQLGFRSGSLTSTALVRFYLDQIARLNPLLRAVIEVNPDALAQAARADAERAASGGRCAAGLHGVPVLLKDNIATLDRLNTTAGSLALLGSVVRRDAGVAARLRRAGAVILGKANPSEWSNFRPVASGWSARGGQTLNPYVLSATPCGSSAGPGVAAAANMAAVTLGSETDGSILCPSSSNSVVGIKPTVGLTSRSGVIPITPRQDTIGPMCRTVSDAVHVLDAIVGYDELDAEATGAASKYIPRGGYTQFLRIDGLRGKRIGVPAVFFQGYDDLHTAAYQKHLNTMRRGSKILGSPTSSLPRQPTASAPRRELRSDGWTRFPPTGWRS</sequence>
<evidence type="ECO:0000313" key="5">
    <source>
        <dbReference type="Proteomes" id="UP000823388"/>
    </source>
</evidence>
<feature type="region of interest" description="Disordered" evidence="1">
    <location>
        <begin position="327"/>
        <end position="365"/>
    </location>
</feature>
<dbReference type="Pfam" id="PF01425">
    <property type="entry name" value="Amidase"/>
    <property type="match status" value="1"/>
</dbReference>
<reference evidence="4" key="1">
    <citation type="submission" date="2020-05" db="EMBL/GenBank/DDBJ databases">
        <title>WGS assembly of Panicum virgatum.</title>
        <authorList>
            <person name="Lovell J.T."/>
            <person name="Jenkins J."/>
            <person name="Shu S."/>
            <person name="Juenger T.E."/>
            <person name="Schmutz J."/>
        </authorList>
    </citation>
    <scope>NUCLEOTIDE SEQUENCE</scope>
    <source>
        <strain evidence="4">AP13</strain>
    </source>
</reference>
<dbReference type="InterPro" id="IPR036928">
    <property type="entry name" value="AS_sf"/>
</dbReference>
<dbReference type="AlphaFoldDB" id="A0A8T0WC46"/>
<comment type="caution">
    <text evidence="4">The sequence shown here is derived from an EMBL/GenBank/DDBJ whole genome shotgun (WGS) entry which is preliminary data.</text>
</comment>
<dbReference type="PANTHER" id="PTHR42678:SF26">
    <property type="entry name" value="OS04G0183500 PROTEIN"/>
    <property type="match status" value="1"/>
</dbReference>
<feature type="chain" id="PRO_5035802084" description="Amidase domain-containing protein" evidence="2">
    <location>
        <begin position="23"/>
        <end position="365"/>
    </location>
</feature>
<proteinExistence type="predicted"/>